<evidence type="ECO:0000256" key="1">
    <source>
        <dbReference type="ARBA" id="ARBA00022786"/>
    </source>
</evidence>
<dbReference type="InterPro" id="IPR003877">
    <property type="entry name" value="SPRY_dom"/>
</dbReference>
<feature type="active site" description="Glycyl thioester intermediate" evidence="2">
    <location>
        <position position="3089"/>
    </location>
</feature>
<feature type="domain" description="HECT" evidence="4">
    <location>
        <begin position="2773"/>
        <end position="3113"/>
    </location>
</feature>
<dbReference type="GO" id="GO:0004842">
    <property type="term" value="F:ubiquitin-protein transferase activity"/>
    <property type="evidence" value="ECO:0007669"/>
    <property type="project" value="InterPro"/>
</dbReference>
<dbReference type="InterPro" id="IPR013320">
    <property type="entry name" value="ConA-like_dom_sf"/>
</dbReference>
<dbReference type="SUPFAM" id="SSF49899">
    <property type="entry name" value="Concanavalin A-like lectins/glucanases"/>
    <property type="match status" value="1"/>
</dbReference>
<evidence type="ECO:0000256" key="2">
    <source>
        <dbReference type="PROSITE-ProRule" id="PRU00104"/>
    </source>
</evidence>
<feature type="coiled-coil region" evidence="3">
    <location>
        <begin position="120"/>
        <end position="147"/>
    </location>
</feature>
<keyword evidence="1 2" id="KW-0833">Ubl conjugation pathway</keyword>
<keyword evidence="3" id="KW-0175">Coiled coil</keyword>
<accession>A0A814C2X2</accession>
<dbReference type="PANTHER" id="PTHR46654:SF1">
    <property type="entry name" value="E3 UBIQUITIN-PROTEIN LIGASE HECTD3"/>
    <property type="match status" value="1"/>
</dbReference>
<dbReference type="PANTHER" id="PTHR46654">
    <property type="entry name" value="E3 UBIQUITIN-PROTEIN LIGASE HECTD3"/>
    <property type="match status" value="1"/>
</dbReference>
<sequence>MGQQISLSDRKIPDLLATNNQQSNEVSSTNETEDIHLFLPFDIINEINKNFTWLPNQKISNELSITKEVLINQIRNDVSDFSNLFGVKEFNMEIAEIIKKMFDYIATMNTNLQNSMQLIINKQEQLKNSYNEKLKDDENEMNSIFSETLTDLEKISDEQQVKELSFFAVQSLITMLLMLLESVHKSDSTIIHKMLNLTNQLVEQIPLNCLSSDVYKRSHNLFKSLKPLTNYIQELSTQTDIDPIAANQSIKILFNISVMKTSFKDILPLIRKLIFNINDIFDIRKLLIKLNKHLTMMLDRFQKEKQTPSITTTIPQNNTTDNNITTQIHNRTEAVLPTEKALDIEQKLLAAVEYLKLIEAYPNTKLITLNEKKFTGQFICSILLVHIDLHNQFHAKSKFEHGSINGSFSFELEAETFKYLYEIIEQLTIVVEASSDTNLGYILNVCLRLLTTHLQFLIGANFDHFHNFLNENDIEKWFTLISKLALDDKLEESKKEASQALTYLIEKQTSSFGKMLTFIHKHIIENRHPILIDQLLNKLNQQVFIYKWIEILCDNQHRQDSTLAYTVLHSFIDIVLQSTFVDIEKVNRLREIIIMFQELLLVYLNNQPIDISNELESSALSTLGIEYTTHVIKSCLQQEIQSILFEPFLLGLCTLTESKFNFAIIQPIFAAVMPLLAEYFIQTKIDVNNKTNYLISWLLGKMSHRLIVGPPQSPLEKKYNKTLKLPLFSGGYETLTTDVNSYLSNLFKSDLSIYSRFFSPLRRQQSILDNDFLISIYHNIDQGAKLISKIKLFIRNKQHILQKSIEIIADNACAAVFAVYIKHYRRIDLAQHELTQPIEQKPHAKLLLLYEYANDVQRIFATTKARGGDCDELYNKIKKDTLLLLVSIRESSFIAKIKEDYSLPIITTKKFQLQRQKSHWTKAKYIIRLLRNTLNACIRLKYLMLEKKRAVENKQDSESVMHRAISNCLYENDNISTFIGNEKLKIEFDEIVKCLTRQYQRAMTRLITYRFIAQLIISSKDNNRCLNILFMNLKDNNLDWHYLENIQASNNQLKEDIGHLYYKIIKNILSFSIESNMKTLCVLNLINLNYNSMDLCFLNDFQFIQELFNLFISLVKIDTTNVDLMNMKFTAFNWFRLVVLKLCENIELEELRNMHLGNRKFHHILEQQCNLVFNKLILTELKQLQQNQLTCGDLSLKNVSLRSFVRSSKFNVDVCIDRYLMLLLRCIHLYDHIRLNYATIAYIEQLFNLYHSSQSLSTRLLTLKILRDLLIYLPDDTNRSFIENLLTKILFSIGQNFNLLETEKIDLDIIIEFIYIYRTIISYNAPWQKFATKLLVDAIKSCMNFNFTSLETVELQQMNFFLASICILGGYVRPYCLGTTVEIYPTDTRIHELQSAIIIEVNMDALESDSSGIKPYLVQYATMNQTEWVSSNQLRIIDDVQLPNLSLLPIDNAVHIILDTLGFLAQTIDASTIDSLILLDIKCRVIKALYDILNYKQVIEIFMQKSYASIIAKLSTSMDHLDSIRSTIPNDLRLFNRLHLEQYYLSLDRYARKNQIVENKFDIIHNKNRWNQMKIIRDPIILQYLSEASSTNEDWKPIASKSEIKSYKEGRLGNNDIHIISVPVNDNLPTLEECGIKHKFKGRVNITNDTGDIRYPTFIPDGIELNEGKWYFCIKLPLGGAAQIGWATKGFNPPLHDSYGVGDDKYSWGFDGSRGVYDHRQRSIFYSENSWDEEAVCGCGIEIDGTNTNIKYWLNGKFLGTVYSHSENKTIKSAIKTNLLPNGIFATYFPAVTVKVYRNVANTGVFEFIFSPEDMTECPLPKGYKSLLMPKLLTMENVLVAYPYSAYLIGNDIQQYFYTSRCSKSDSNDKKTSLLRDFVNDQHFEVPFNVDMVTTDDNLLKLSKENDGFLLSLDNHQELTISFDFEINATENHPDELDVVLFTLDDGIFSIHVCMNDNFIDETRIYRQHVAILFQMNKQAKVYINNKFQTLNYYHSFDPKTNSKLNLRLLPCLNVGIRNLGIWTYLLSEEHIQRLFTYGLSYVSIDYQKLKEYQKRLNAIEFKAEQKYFTDETLVPFNEPFKQDLWEETKQTINHDESNYFKSISDTNQSIVQLFGNKTYLVLNTANQIWSEYTLILDISIPNLPSAKNLSDTEARLTLLTLNNKSEIYVTHDGHLHVTEGGHQSSSTMKLQEYIRLFISVQQNSIHIYVNGSLELDVSITEDQFATKLKRIDLFRELDLTKNTANDDQLRIECRSITYLNKSTHILSSSMKKLIQSTEYSLDQLVAPSFNILSTSLIGIGYKEQSIKYVMKKYNTTNIYFIDKILREEIQYIENICQQEQQQKRLDVLKRLSAYDENETLHMLMDIDHVTNDLSISPLRSEIDNNDNVNDDIPSDKKWFYEMIRSVGIHDKLDDWLRDTEINNQLTAVYPGYKLLDLKKADSDETEFTNIFKKIMATSSHYIHRQISPEIYIYSRTICQYGLTTIYARHTILNMLKVWCNDDHSNLFPLSKFGDGNFIVKLLRSMNHHHTYVNETINRMNLLIMSILKVELKDLLKCIVHEKLTVEIFDRKAPILFQLQKQAIEESIHFLSEPSLIDINNNNDANIDEQIFNKQLNLDFLLKMFHLFSETADEQVMQFMNQNIRFDDNALSHEFIINFIESLPADLIPDSAKTLRKIDFTVPSGMGFIVDRIRSVRHYILFVTKYNAFNEALVSTADDSESSEVDVKFDIVKASAAEHPEDTMFYQAYKQLNSDASRIFRRTQDEQVWKATYVGMFSIDQGGPYRDSITRICADLCSTRLSLFILCPNGRTNNGLNRDRWIPNVFPPNRSIPIDIKNQYRFVGQLMGMAIRTKQYLDVRFPILLWKQLIEEEVTIEDIEAIDISSFAIINEMEENIRKVKSLNECDDDDVNNNCDYLFSSIMTELTFDVISSTGQTYELIPGGFHIRITAANFEDYCIHYRQYRINEFYRQIEFIRQGLYSVVPWAYLTLYTAHELEQAVCGKGYIDIEMLKRHTDYDGDHESSPRIQQFWSVLSDMFNEEQKKLFLIFVWGRSTLPYSDKDFSTNFTIARLETSGNVDEALPRSYTCAFTLLLPAYSTKEVMYERLNYAINYCSSIDTDGRMN</sequence>
<keyword evidence="8" id="KW-1185">Reference proteome</keyword>
<evidence type="ECO:0000259" key="4">
    <source>
        <dbReference type="PROSITE" id="PS50237"/>
    </source>
</evidence>
<dbReference type="Gene3D" id="3.90.1750.10">
    <property type="entry name" value="Hect, E3 ligase catalytic domains"/>
    <property type="match status" value="1"/>
</dbReference>
<evidence type="ECO:0000313" key="6">
    <source>
        <dbReference type="EMBL" id="CAF0955375.1"/>
    </source>
</evidence>
<dbReference type="Proteomes" id="UP000663854">
    <property type="component" value="Unassembled WGS sequence"/>
</dbReference>
<dbReference type="SUPFAM" id="SSF56204">
    <property type="entry name" value="Hect, E3 ligase catalytic domain"/>
    <property type="match status" value="1"/>
</dbReference>
<name>A0A814C2X2_9BILA</name>
<dbReference type="InterPro" id="IPR035983">
    <property type="entry name" value="Hect_E3_ubiquitin_ligase"/>
</dbReference>
<dbReference type="InterPro" id="IPR043136">
    <property type="entry name" value="B30.2/SPRY_sf"/>
</dbReference>
<evidence type="ECO:0000313" key="7">
    <source>
        <dbReference type="Proteomes" id="UP000663854"/>
    </source>
</evidence>
<proteinExistence type="predicted"/>
<dbReference type="EMBL" id="CAJNOL010000240">
    <property type="protein sequence ID" value="CAF0955375.1"/>
    <property type="molecule type" value="Genomic_DNA"/>
</dbReference>
<dbReference type="SMART" id="SM00119">
    <property type="entry name" value="HECTc"/>
    <property type="match status" value="1"/>
</dbReference>
<dbReference type="PROSITE" id="PS50237">
    <property type="entry name" value="HECT"/>
    <property type="match status" value="1"/>
</dbReference>
<reference evidence="5" key="1">
    <citation type="submission" date="2021-02" db="EMBL/GenBank/DDBJ databases">
        <authorList>
            <person name="Nowell W R."/>
        </authorList>
    </citation>
    <scope>NUCLEOTIDE SEQUENCE</scope>
</reference>
<dbReference type="Pfam" id="PF00632">
    <property type="entry name" value="HECT"/>
    <property type="match status" value="1"/>
</dbReference>
<protein>
    <recommendedName>
        <fullName evidence="4">HECT domain-containing protein</fullName>
    </recommendedName>
</protein>
<dbReference type="Gene3D" id="3.30.2160.10">
    <property type="entry name" value="Hect, E3 ligase catalytic domain"/>
    <property type="match status" value="1"/>
</dbReference>
<dbReference type="EMBL" id="CAJNOH010000187">
    <property type="protein sequence ID" value="CAF0934726.1"/>
    <property type="molecule type" value="Genomic_DNA"/>
</dbReference>
<dbReference type="Gene3D" id="3.30.2410.10">
    <property type="entry name" value="Hect, E3 ligase catalytic domain"/>
    <property type="match status" value="1"/>
</dbReference>
<dbReference type="CDD" id="cd11709">
    <property type="entry name" value="SPRY"/>
    <property type="match status" value="1"/>
</dbReference>
<evidence type="ECO:0000313" key="8">
    <source>
        <dbReference type="Proteomes" id="UP000663870"/>
    </source>
</evidence>
<dbReference type="Gene3D" id="2.60.120.920">
    <property type="match status" value="1"/>
</dbReference>
<evidence type="ECO:0000256" key="3">
    <source>
        <dbReference type="SAM" id="Coils"/>
    </source>
</evidence>
<dbReference type="InterPro" id="IPR042469">
    <property type="entry name" value="HECTD3"/>
</dbReference>
<dbReference type="InterPro" id="IPR000569">
    <property type="entry name" value="HECT_dom"/>
</dbReference>
<dbReference type="Pfam" id="PF00622">
    <property type="entry name" value="SPRY"/>
    <property type="match status" value="1"/>
</dbReference>
<evidence type="ECO:0000313" key="5">
    <source>
        <dbReference type="EMBL" id="CAF0934726.1"/>
    </source>
</evidence>
<organism evidence="5 7">
    <name type="scientific">Rotaria sordida</name>
    <dbReference type="NCBI Taxonomy" id="392033"/>
    <lineage>
        <taxon>Eukaryota</taxon>
        <taxon>Metazoa</taxon>
        <taxon>Spiralia</taxon>
        <taxon>Gnathifera</taxon>
        <taxon>Rotifera</taxon>
        <taxon>Eurotatoria</taxon>
        <taxon>Bdelloidea</taxon>
        <taxon>Philodinida</taxon>
        <taxon>Philodinidae</taxon>
        <taxon>Rotaria</taxon>
    </lineage>
</organism>
<dbReference type="Proteomes" id="UP000663870">
    <property type="component" value="Unassembled WGS sequence"/>
</dbReference>
<gene>
    <name evidence="6" type="ORF">JXQ802_LOCUS11909</name>
    <name evidence="5" type="ORF">PYM288_LOCUS11251</name>
</gene>
<comment type="caution">
    <text evidence="5">The sequence shown here is derived from an EMBL/GenBank/DDBJ whole genome shotgun (WGS) entry which is preliminary data.</text>
</comment>